<dbReference type="AlphaFoldDB" id="R9PCZ9"/>
<protein>
    <submittedName>
        <fullName evidence="2">Uncharacterized protein</fullName>
    </submittedName>
</protein>
<dbReference type="RefSeq" id="XP_012192714.1">
    <property type="nucleotide sequence ID" value="XM_012337324.1"/>
</dbReference>
<dbReference type="GeneID" id="24111993"/>
<dbReference type="Proteomes" id="UP000014071">
    <property type="component" value="Unassembled WGS sequence"/>
</dbReference>
<sequence>MLASRSTVHLLLLTWFPFFTLIFSAPAPPIVPELAEAVSQPVIRAYRNADHWLVRPESLPSLDMLPSSPTAASVLERVRSFGRSPARTVVTPDGNVKMINEGSSPRLFRFGTKDRIYIVQPGTRETIQADELTHQQYHALTVSRIPKHTPIVYDDVSGGRFAK</sequence>
<name>R9PCZ9_PSEHS</name>
<dbReference type="OrthoDB" id="2553425at2759"/>
<keyword evidence="1" id="KW-0732">Signal</keyword>
<organism evidence="2 3">
    <name type="scientific">Pseudozyma hubeiensis (strain SY62)</name>
    <name type="common">Yeast</name>
    <dbReference type="NCBI Taxonomy" id="1305764"/>
    <lineage>
        <taxon>Eukaryota</taxon>
        <taxon>Fungi</taxon>
        <taxon>Dikarya</taxon>
        <taxon>Basidiomycota</taxon>
        <taxon>Ustilaginomycotina</taxon>
        <taxon>Ustilaginomycetes</taxon>
        <taxon>Ustilaginales</taxon>
        <taxon>Ustilaginaceae</taxon>
        <taxon>Pseudozyma</taxon>
    </lineage>
</organism>
<proteinExistence type="predicted"/>
<feature type="chain" id="PRO_5004478507" evidence="1">
    <location>
        <begin position="25"/>
        <end position="163"/>
    </location>
</feature>
<dbReference type="eggNOG" id="ENOG502TJN2">
    <property type="taxonomic scope" value="Eukaryota"/>
</dbReference>
<evidence type="ECO:0000256" key="1">
    <source>
        <dbReference type="SAM" id="SignalP"/>
    </source>
</evidence>
<evidence type="ECO:0000313" key="3">
    <source>
        <dbReference type="Proteomes" id="UP000014071"/>
    </source>
</evidence>
<dbReference type="HOGENOM" id="CLU_1714680_0_0_1"/>
<gene>
    <name evidence="2" type="ORF">PHSY_006725</name>
</gene>
<evidence type="ECO:0000313" key="2">
    <source>
        <dbReference type="EMBL" id="GAC99127.1"/>
    </source>
</evidence>
<keyword evidence="3" id="KW-1185">Reference proteome</keyword>
<accession>R9PCZ9</accession>
<feature type="signal peptide" evidence="1">
    <location>
        <begin position="1"/>
        <end position="24"/>
    </location>
</feature>
<reference evidence="3" key="1">
    <citation type="journal article" date="2013" name="Genome Announc.">
        <title>Draft genome sequence of the basidiomycetous yeast-like fungus Pseudozyma hubeiensis SY62, which produces an abundant amount of the biosurfactant mannosylerythritol lipids.</title>
        <authorList>
            <person name="Konishi M."/>
            <person name="Hatada Y."/>
            <person name="Horiuchi J."/>
        </authorList>
    </citation>
    <scope>NUCLEOTIDE SEQUENCE [LARGE SCALE GENOMIC DNA]</scope>
    <source>
        <strain evidence="3">SY62</strain>
    </source>
</reference>
<dbReference type="EMBL" id="DF238823">
    <property type="protein sequence ID" value="GAC99127.1"/>
    <property type="molecule type" value="Genomic_DNA"/>
</dbReference>